<dbReference type="SMART" id="SM00388">
    <property type="entry name" value="HisKA"/>
    <property type="match status" value="1"/>
</dbReference>
<evidence type="ECO:0000256" key="4">
    <source>
        <dbReference type="ARBA" id="ARBA00022777"/>
    </source>
</evidence>
<dbReference type="InterPro" id="IPR003661">
    <property type="entry name" value="HisK_dim/P_dom"/>
</dbReference>
<dbReference type="PATRIC" id="fig|1339349.3.peg.3328"/>
<dbReference type="EMBL" id="JNHN01000179">
    <property type="protein sequence ID" value="KDS48521.1"/>
    <property type="molecule type" value="Genomic_DNA"/>
</dbReference>
<keyword evidence="6" id="KW-0812">Transmembrane</keyword>
<dbReference type="PANTHER" id="PTHR43711">
    <property type="entry name" value="TWO-COMPONENT HISTIDINE KINASE"/>
    <property type="match status" value="1"/>
</dbReference>
<dbReference type="InterPro" id="IPR011990">
    <property type="entry name" value="TPR-like_helical_dom_sf"/>
</dbReference>
<name>A0A078RUX6_BACUN</name>
<keyword evidence="6" id="KW-1133">Transmembrane helix</keyword>
<keyword evidence="6" id="KW-0472">Membrane</keyword>
<dbReference type="SUPFAM" id="SSF48452">
    <property type="entry name" value="TPR-like"/>
    <property type="match status" value="1"/>
</dbReference>
<dbReference type="Pfam" id="PF00512">
    <property type="entry name" value="HisKA"/>
    <property type="match status" value="1"/>
</dbReference>
<dbReference type="RefSeq" id="WP_035448431.1">
    <property type="nucleotide sequence ID" value="NZ_JNHN01000179.1"/>
</dbReference>
<keyword evidence="3" id="KW-0808">Transferase</keyword>
<dbReference type="EC" id="2.7.13.3" evidence="2"/>
<keyword evidence="5" id="KW-0902">Two-component regulatory system</keyword>
<proteinExistence type="predicted"/>
<dbReference type="SUPFAM" id="SSF47384">
    <property type="entry name" value="Homodimeric domain of signal transducing histidine kinase"/>
    <property type="match status" value="1"/>
</dbReference>
<dbReference type="AlphaFoldDB" id="A0A078RUX6"/>
<dbReference type="Gene3D" id="1.10.287.130">
    <property type="match status" value="1"/>
</dbReference>
<feature type="transmembrane region" description="Helical" evidence="6">
    <location>
        <begin position="398"/>
        <end position="418"/>
    </location>
</feature>
<dbReference type="InterPro" id="IPR036097">
    <property type="entry name" value="HisK_dim/P_sf"/>
</dbReference>
<protein>
    <recommendedName>
        <fullName evidence="2">histidine kinase</fullName>
        <ecNumber evidence="2">2.7.13.3</ecNumber>
    </recommendedName>
</protein>
<evidence type="ECO:0000256" key="6">
    <source>
        <dbReference type="SAM" id="Phobius"/>
    </source>
</evidence>
<feature type="domain" description="Histidine kinase" evidence="7">
    <location>
        <begin position="453"/>
        <end position="653"/>
    </location>
</feature>
<evidence type="ECO:0000256" key="1">
    <source>
        <dbReference type="ARBA" id="ARBA00000085"/>
    </source>
</evidence>
<sequence length="653" mass="75223">MKRILILIHVLFCGYICPLLAEDTGAARYQDSILKVADTLPATLVRLTYLRDMAYKHQYAPYNMTFSTRLYEEARRQKNAFYENMGAYYLAACYDKKHDPDSLSYWVDVLKDFVPQVGTYDYYLEQKAAVSRALASKRQIEKAVYVAKETLEESKLHHSNNGMIAAYNSLGCAYGVSSRPNEALDSFLEAYRNFSPQTKASLKVDILSRIAQVYGNGGKDSLKLPYLHEMDTTLQAVISKEPETRKNWSNFEIDCEVKYILHYMNQKNFTVAHEHIEKVKKLLEPHVDPVFWLNVQLIQLQYYAKTDEYDKSIALIDEVTPTVLNNYVSTFATLINYKASTQYDKGDIDGAIETRRYLIRKQDSLNNAFSANQLKQVKEIYHIDELLLEKQKIQDMNYRIGFIFLGVCLLLMLLFYLYTRYVSGKIAVVEKKTAEAALQAETDNIAKERLKSEISHDIRTPLNVVVGFAELLIGKEELDKETKKEYGQMIQTNAESLLNYVNSILELSRLESGKIQYEDEECDVIQLCSEVLDKVNGRGESTVSVSLQTDLKEQLARTDRRWFDTLLVSLLTPSENDTSRYEAIIRIRRDRSKPLLYFDVVNAPFAKVHFENKTSLIRHEINAHFIHYFGGIYKVQTEAEEGPTISFTIPCRD</sequence>
<evidence type="ECO:0000256" key="3">
    <source>
        <dbReference type="ARBA" id="ARBA00022679"/>
    </source>
</evidence>
<dbReference type="InterPro" id="IPR050736">
    <property type="entry name" value="Sensor_HK_Regulatory"/>
</dbReference>
<comment type="catalytic activity">
    <reaction evidence="1">
        <text>ATP + protein L-histidine = ADP + protein N-phospho-L-histidine.</text>
        <dbReference type="EC" id="2.7.13.3"/>
    </reaction>
</comment>
<dbReference type="Proteomes" id="UP000028013">
    <property type="component" value="Unassembled WGS sequence"/>
</dbReference>
<dbReference type="InterPro" id="IPR005467">
    <property type="entry name" value="His_kinase_dom"/>
</dbReference>
<evidence type="ECO:0000259" key="7">
    <source>
        <dbReference type="PROSITE" id="PS50109"/>
    </source>
</evidence>
<keyword evidence="4 8" id="KW-0418">Kinase</keyword>
<dbReference type="PROSITE" id="PS50109">
    <property type="entry name" value="HIS_KIN"/>
    <property type="match status" value="1"/>
</dbReference>
<dbReference type="CDD" id="cd00082">
    <property type="entry name" value="HisKA"/>
    <property type="match status" value="1"/>
</dbReference>
<dbReference type="PANTHER" id="PTHR43711:SF26">
    <property type="entry name" value="SENSOR HISTIDINE KINASE RCSC"/>
    <property type="match status" value="1"/>
</dbReference>
<organism evidence="8 9">
    <name type="scientific">Bacteroides uniformis str. 3978 T3 ii</name>
    <dbReference type="NCBI Taxonomy" id="1339349"/>
    <lineage>
        <taxon>Bacteria</taxon>
        <taxon>Pseudomonadati</taxon>
        <taxon>Bacteroidota</taxon>
        <taxon>Bacteroidia</taxon>
        <taxon>Bacteroidales</taxon>
        <taxon>Bacteroidaceae</taxon>
        <taxon>Bacteroides</taxon>
    </lineage>
</organism>
<dbReference type="Gene3D" id="1.25.40.10">
    <property type="entry name" value="Tetratricopeptide repeat domain"/>
    <property type="match status" value="1"/>
</dbReference>
<evidence type="ECO:0000313" key="8">
    <source>
        <dbReference type="EMBL" id="KDS48521.1"/>
    </source>
</evidence>
<comment type="caution">
    <text evidence="8">The sequence shown here is derived from an EMBL/GenBank/DDBJ whole genome shotgun (WGS) entry which is preliminary data.</text>
</comment>
<evidence type="ECO:0000256" key="2">
    <source>
        <dbReference type="ARBA" id="ARBA00012438"/>
    </source>
</evidence>
<dbReference type="GO" id="GO:0000155">
    <property type="term" value="F:phosphorelay sensor kinase activity"/>
    <property type="evidence" value="ECO:0007669"/>
    <property type="project" value="InterPro"/>
</dbReference>
<reference evidence="8 9" key="1">
    <citation type="submission" date="2014-04" db="EMBL/GenBank/DDBJ databases">
        <authorList>
            <person name="Sears C."/>
            <person name="Carroll K."/>
            <person name="Sack B.R."/>
            <person name="Qadri F."/>
            <person name="Myers L.L."/>
            <person name="Chung G.-T."/>
            <person name="Escheverria P."/>
            <person name="Fraser C.M."/>
            <person name="Sadzewicz L."/>
            <person name="Shefchek K.A."/>
            <person name="Tallon L."/>
            <person name="Das S.P."/>
            <person name="Daugherty S."/>
            <person name="Mongodin E.F."/>
        </authorList>
    </citation>
    <scope>NUCLEOTIDE SEQUENCE [LARGE SCALE GENOMIC DNA]</scope>
    <source>
        <strain evidence="8 9">3978 T3 ii</strain>
    </source>
</reference>
<evidence type="ECO:0000256" key="5">
    <source>
        <dbReference type="ARBA" id="ARBA00023012"/>
    </source>
</evidence>
<evidence type="ECO:0000313" key="9">
    <source>
        <dbReference type="Proteomes" id="UP000028013"/>
    </source>
</evidence>
<accession>A0A078RUX6</accession>
<gene>
    <name evidence="8" type="ORF">M094_2206</name>
</gene>